<dbReference type="InterPro" id="IPR050471">
    <property type="entry name" value="AB_hydrolase"/>
</dbReference>
<dbReference type="Proteomes" id="UP001142374">
    <property type="component" value="Unassembled WGS sequence"/>
</dbReference>
<dbReference type="Gene3D" id="3.40.50.1820">
    <property type="entry name" value="alpha/beta hydrolase"/>
    <property type="match status" value="1"/>
</dbReference>
<evidence type="ECO:0000313" key="3">
    <source>
        <dbReference type="Proteomes" id="UP001142374"/>
    </source>
</evidence>
<dbReference type="InterPro" id="IPR029058">
    <property type="entry name" value="AB_hydrolase_fold"/>
</dbReference>
<organism evidence="2 3">
    <name type="scientific">Streptomyces telluris</name>
    <dbReference type="NCBI Taxonomy" id="2720021"/>
    <lineage>
        <taxon>Bacteria</taxon>
        <taxon>Bacillati</taxon>
        <taxon>Actinomycetota</taxon>
        <taxon>Actinomycetes</taxon>
        <taxon>Kitasatosporales</taxon>
        <taxon>Streptomycetaceae</taxon>
        <taxon>Streptomyces</taxon>
    </lineage>
</organism>
<accession>A0A9X2RLM5</accession>
<evidence type="ECO:0000313" key="2">
    <source>
        <dbReference type="EMBL" id="MCQ8771087.1"/>
    </source>
</evidence>
<keyword evidence="3" id="KW-1185">Reference proteome</keyword>
<dbReference type="GO" id="GO:0004806">
    <property type="term" value="F:triacylglycerol lipase activity"/>
    <property type="evidence" value="ECO:0007669"/>
    <property type="project" value="TreeGrafter"/>
</dbReference>
<feature type="domain" description="AB hydrolase-1" evidence="1">
    <location>
        <begin position="18"/>
        <end position="127"/>
    </location>
</feature>
<dbReference type="InterPro" id="IPR000073">
    <property type="entry name" value="AB_hydrolase_1"/>
</dbReference>
<dbReference type="AlphaFoldDB" id="A0A9X2RLM5"/>
<name>A0A9X2RLM5_9ACTN</name>
<reference evidence="2" key="1">
    <citation type="submission" date="2022-06" db="EMBL/GenBank/DDBJ databases">
        <title>WGS of actinobacteria.</title>
        <authorList>
            <person name="Thawai C."/>
        </authorList>
    </citation>
    <scope>NUCLEOTIDE SEQUENCE</scope>
    <source>
        <strain evidence="2">AA8</strain>
    </source>
</reference>
<dbReference type="GO" id="GO:0046503">
    <property type="term" value="P:glycerolipid catabolic process"/>
    <property type="evidence" value="ECO:0007669"/>
    <property type="project" value="TreeGrafter"/>
</dbReference>
<gene>
    <name evidence="2" type="ORF">NQU55_15120</name>
</gene>
<dbReference type="PANTHER" id="PTHR43433:SF5">
    <property type="entry name" value="AB HYDROLASE-1 DOMAIN-CONTAINING PROTEIN"/>
    <property type="match status" value="1"/>
</dbReference>
<dbReference type="Pfam" id="PF00561">
    <property type="entry name" value="Abhydrolase_1"/>
    <property type="match status" value="1"/>
</dbReference>
<dbReference type="EMBL" id="JANIID010000011">
    <property type="protein sequence ID" value="MCQ8771087.1"/>
    <property type="molecule type" value="Genomic_DNA"/>
</dbReference>
<dbReference type="PANTHER" id="PTHR43433">
    <property type="entry name" value="HYDROLASE, ALPHA/BETA FOLD FAMILY PROTEIN"/>
    <property type="match status" value="1"/>
</dbReference>
<sequence length="276" mass="29236">MMTAPGAEIYYEVRGSGPPLLLINGGDGDAAVFGPLADTLAADHTVITYDPRGNSRSRFTGSPAPQWIEEHARDAHLLLDTVAAGEPAYVFGTSYGGMVGMDLLVRHPGRVRALVAHEPFVIDLLPDADEWHALCQEVYELYQQAGTDVAMQRFSAAIGVEGPPPASASGLPAPVREMLARVHANMETCLAYELRSFTRFRPDVDALRTAPFALVAGSEGPETLMHRVTRTLAEHTGSDVVGFPGGHVGFLTHPADFAAALRAALGAAAGTAAPER</sequence>
<dbReference type="RefSeq" id="WP_168094364.1">
    <property type="nucleotide sequence ID" value="NZ_JAATER010000243.1"/>
</dbReference>
<comment type="caution">
    <text evidence="2">The sequence shown here is derived from an EMBL/GenBank/DDBJ whole genome shotgun (WGS) entry which is preliminary data.</text>
</comment>
<proteinExistence type="predicted"/>
<dbReference type="SUPFAM" id="SSF53474">
    <property type="entry name" value="alpha/beta-Hydrolases"/>
    <property type="match status" value="1"/>
</dbReference>
<evidence type="ECO:0000259" key="1">
    <source>
        <dbReference type="Pfam" id="PF00561"/>
    </source>
</evidence>
<protein>
    <submittedName>
        <fullName evidence="2">Alpha/beta hydrolase</fullName>
    </submittedName>
</protein>
<keyword evidence="2" id="KW-0378">Hydrolase</keyword>